<reference evidence="1 2" key="1">
    <citation type="journal article" date="2019" name="Int. J. Syst. Evol. Microbiol.">
        <title>The Global Catalogue of Microorganisms (GCM) 10K type strain sequencing project: providing services to taxonomists for standard genome sequencing and annotation.</title>
        <authorList>
            <consortium name="The Broad Institute Genomics Platform"/>
            <consortium name="The Broad Institute Genome Sequencing Center for Infectious Disease"/>
            <person name="Wu L."/>
            <person name="Ma J."/>
        </authorList>
    </citation>
    <scope>NUCLEOTIDE SEQUENCE [LARGE SCALE GENOMIC DNA]</scope>
    <source>
        <strain evidence="1 2">JCM 3367</strain>
    </source>
</reference>
<dbReference type="EMBL" id="BAAARY010000015">
    <property type="protein sequence ID" value="GAA2528676.1"/>
    <property type="molecule type" value="Genomic_DNA"/>
</dbReference>
<evidence type="ECO:0008006" key="3">
    <source>
        <dbReference type="Google" id="ProtNLM"/>
    </source>
</evidence>
<accession>A0ABN3NQX4</accession>
<protein>
    <recommendedName>
        <fullName evidence="3">Secreted protein</fullName>
    </recommendedName>
</protein>
<gene>
    <name evidence="1" type="ORF">GCM10010201_29700</name>
</gene>
<comment type="caution">
    <text evidence="1">The sequence shown here is derived from an EMBL/GenBank/DDBJ whole genome shotgun (WGS) entry which is preliminary data.</text>
</comment>
<organism evidence="1 2">
    <name type="scientific">Pilimelia columellifera subsp. columellifera</name>
    <dbReference type="NCBI Taxonomy" id="706583"/>
    <lineage>
        <taxon>Bacteria</taxon>
        <taxon>Bacillati</taxon>
        <taxon>Actinomycetota</taxon>
        <taxon>Actinomycetes</taxon>
        <taxon>Micromonosporales</taxon>
        <taxon>Micromonosporaceae</taxon>
        <taxon>Pilimelia</taxon>
    </lineage>
</organism>
<sequence>MATATVLGLVVAGAGVVVVSDLVSGLRIAADGRHCVVRASGEVVLDSHQMANAATIAAIGLRRAMPERAVVVALATAFQESKLKNLEGGDRDSIGLFQQRPSMGWGSPQQIRNPRYAARRFYQSLAKVDGWQRMRVTDAAQKVQRSAYPEAYQKWADEAEVLTRALTGRATGAVACSVPTPATPADGATDQLTQGLLLDWGQLDTVPLNADAFSVPVDDDLVGWRYAHWLVSHAAGQNVSRVAFAGQVWTAREGRWLRGEVVDGPAAVVAEVFPSQ</sequence>
<dbReference type="Proteomes" id="UP001499978">
    <property type="component" value="Unassembled WGS sequence"/>
</dbReference>
<evidence type="ECO:0000313" key="2">
    <source>
        <dbReference type="Proteomes" id="UP001499978"/>
    </source>
</evidence>
<proteinExistence type="predicted"/>
<keyword evidence="2" id="KW-1185">Reference proteome</keyword>
<evidence type="ECO:0000313" key="1">
    <source>
        <dbReference type="EMBL" id="GAA2528676.1"/>
    </source>
</evidence>
<name>A0ABN3NQX4_9ACTN</name>
<dbReference type="RefSeq" id="WP_344173468.1">
    <property type="nucleotide sequence ID" value="NZ_BAAARY010000015.1"/>
</dbReference>